<dbReference type="OrthoDB" id="1879366at2759"/>
<protein>
    <submittedName>
        <fullName evidence="2">Oxidoreductase, zinc-binding</fullName>
    </submittedName>
</protein>
<comment type="caution">
    <text evidence="2">The sequence shown here is derived from an EMBL/GenBank/DDBJ whole genome shotgun (WGS) entry which is preliminary data.</text>
</comment>
<dbReference type="AlphaFoldDB" id="A0A218Z7U4"/>
<feature type="region of interest" description="Disordered" evidence="1">
    <location>
        <begin position="52"/>
        <end position="126"/>
    </location>
</feature>
<dbReference type="EMBL" id="MZNU01000176">
    <property type="protein sequence ID" value="OWP03325.1"/>
    <property type="molecule type" value="Genomic_DNA"/>
</dbReference>
<accession>A0A218Z7U4</accession>
<sequence>MLQLAVDKGVDSWVEEMKTSKEGLKEALARVQSNDVRYRFTINGYEDVYAAPDVWGNGERSSTLHGGHRAPSKPDEASKHLEEGHDTQSRSNAVSHAGVMDKEKSRGERTHWSWKSEGIGGRRESK</sequence>
<evidence type="ECO:0000313" key="2">
    <source>
        <dbReference type="EMBL" id="OWP03325.1"/>
    </source>
</evidence>
<proteinExistence type="predicted"/>
<dbReference type="InParanoid" id="A0A218Z7U4"/>
<organism evidence="2 3">
    <name type="scientific">Diplocarpon coronariae</name>
    <dbReference type="NCBI Taxonomy" id="2795749"/>
    <lineage>
        <taxon>Eukaryota</taxon>
        <taxon>Fungi</taxon>
        <taxon>Dikarya</taxon>
        <taxon>Ascomycota</taxon>
        <taxon>Pezizomycotina</taxon>
        <taxon>Leotiomycetes</taxon>
        <taxon>Helotiales</taxon>
        <taxon>Drepanopezizaceae</taxon>
        <taxon>Diplocarpon</taxon>
    </lineage>
</organism>
<reference evidence="2 3" key="1">
    <citation type="submission" date="2017-04" db="EMBL/GenBank/DDBJ databases">
        <title>Draft genome sequence of Marssonina coronaria NL1: causal agent of apple blotch.</title>
        <authorList>
            <person name="Cheng Q."/>
        </authorList>
    </citation>
    <scope>NUCLEOTIDE SEQUENCE [LARGE SCALE GENOMIC DNA]</scope>
    <source>
        <strain evidence="2 3">NL1</strain>
    </source>
</reference>
<dbReference type="Proteomes" id="UP000242519">
    <property type="component" value="Unassembled WGS sequence"/>
</dbReference>
<name>A0A218Z7U4_9HELO</name>
<dbReference type="Gene3D" id="3.90.180.10">
    <property type="entry name" value="Medium-chain alcohol dehydrogenases, catalytic domain"/>
    <property type="match status" value="1"/>
</dbReference>
<feature type="compositionally biased region" description="Basic and acidic residues" evidence="1">
    <location>
        <begin position="72"/>
        <end position="88"/>
    </location>
</feature>
<dbReference type="STRING" id="503106.A0A218Z7U4"/>
<evidence type="ECO:0000256" key="1">
    <source>
        <dbReference type="SAM" id="MobiDB-lite"/>
    </source>
</evidence>
<gene>
    <name evidence="2" type="ORF">B2J93_7343</name>
</gene>
<feature type="compositionally biased region" description="Basic and acidic residues" evidence="1">
    <location>
        <begin position="99"/>
        <end position="111"/>
    </location>
</feature>
<evidence type="ECO:0000313" key="3">
    <source>
        <dbReference type="Proteomes" id="UP000242519"/>
    </source>
</evidence>
<keyword evidence="3" id="KW-1185">Reference proteome</keyword>